<sequence>MPAISRESAQGKGMEIKHLAGTTAGKTQEHGTFVLHAETPEQAEAMRGILERAAPEAGQLNANTNMATQSQADAWQEVCRALDEVSPDWWESAGTGVDLAVAAIKNLGACAAGLPAAGAAIKTLEALGYTYHGGEQWKPPLGKHRNEVHTEHGVVALYGNPDALRLVAERLLPPTEPAQPAPEPQPFDLEAAKRGEPLVTRDGRKAVFVGHDAGAHEHFRVLARIGDELCATAIRENGRVANYNSPGDLFMAPKPKRTRTVWVNVYDIAHDKRDALESCAWNNENDAAEDSHINTARVLKTVPVEIDA</sequence>
<evidence type="ECO:0000313" key="1">
    <source>
        <dbReference type="EMBL" id="QOE32790.1"/>
    </source>
</evidence>
<dbReference type="EMBL" id="MT708550">
    <property type="protein sequence ID" value="QOE32790.1"/>
    <property type="molecule type" value="Genomic_DNA"/>
</dbReference>
<organism evidence="1 2">
    <name type="scientific">Achromobacter phage Mano</name>
    <dbReference type="NCBI Taxonomy" id="2767570"/>
    <lineage>
        <taxon>Viruses</taxon>
        <taxon>Duplodnaviria</taxon>
        <taxon>Heunggongvirae</taxon>
        <taxon>Uroviricota</taxon>
        <taxon>Caudoviricetes</taxon>
        <taxon>Manovirus</taxon>
        <taxon>Manovirus Mano</taxon>
    </lineage>
</organism>
<reference evidence="1 2" key="1">
    <citation type="submission" date="2020-07" db="EMBL/GenBank/DDBJ databases">
        <title>Complete genome sequence of Achromobacter sp. phage Mano.</title>
        <authorList>
            <person name="Bartz M.L."/>
            <person name="Yao G.W."/>
            <person name="Le T."/>
            <person name="Gonzalez C."/>
            <person name="Young R."/>
            <person name="Liu M."/>
        </authorList>
    </citation>
    <scope>NUCLEOTIDE SEQUENCE [LARGE SCALE GENOMIC DNA]</scope>
</reference>
<name>A0A7L8G892_9CAUD</name>
<gene>
    <name evidence="1" type="ORF">CPT_Mano_058</name>
</gene>
<evidence type="ECO:0000313" key="2">
    <source>
        <dbReference type="Proteomes" id="UP000516893"/>
    </source>
</evidence>
<protein>
    <submittedName>
        <fullName evidence="1">Uncharacterized protein</fullName>
    </submittedName>
</protein>
<dbReference type="Proteomes" id="UP000516893">
    <property type="component" value="Segment"/>
</dbReference>
<keyword evidence="2" id="KW-1185">Reference proteome</keyword>
<proteinExistence type="predicted"/>
<accession>A0A7L8G892</accession>